<evidence type="ECO:0000313" key="9">
    <source>
        <dbReference type="Proteomes" id="UP000186098"/>
    </source>
</evidence>
<dbReference type="OrthoDB" id="9766267at2"/>
<feature type="region of interest" description="Disordered" evidence="6">
    <location>
        <begin position="1"/>
        <end position="49"/>
    </location>
</feature>
<accession>A0A1N7JU35</accession>
<evidence type="ECO:0000256" key="5">
    <source>
        <dbReference type="ARBA" id="ARBA00023136"/>
    </source>
</evidence>
<dbReference type="Proteomes" id="UP000186098">
    <property type="component" value="Unassembled WGS sequence"/>
</dbReference>
<dbReference type="RefSeq" id="WP_083947520.1">
    <property type="nucleotide sequence ID" value="NZ_FTOM01000001.1"/>
</dbReference>
<gene>
    <name evidence="8" type="ORF">SAMN05421795_101337</name>
</gene>
<feature type="transmembrane region" description="Helical" evidence="7">
    <location>
        <begin position="447"/>
        <end position="468"/>
    </location>
</feature>
<protein>
    <submittedName>
        <fullName evidence="8">Solute carrier family 13 (Sodium-dependent dicarboxylate transporter), member 2/3/5</fullName>
    </submittedName>
</protein>
<evidence type="ECO:0000256" key="7">
    <source>
        <dbReference type="SAM" id="Phobius"/>
    </source>
</evidence>
<keyword evidence="2" id="KW-0813">Transport</keyword>
<evidence type="ECO:0000313" key="8">
    <source>
        <dbReference type="EMBL" id="SIS52858.1"/>
    </source>
</evidence>
<sequence length="535" mass="54172">MQSPDPGPSDPGTSGPGSSGPATPPPTAPQTAPPASPRRTDPPRRTSSLSRRRIGLVLGAALFAGMLWIGPPAGMERTAWQVAALTGLMALWWVTEALPIAATALLPVALLPVMGAASLHEAAAPYANPLIFLFLGGFLIAEAIQRWNLHQRIALVILGLAGQRPDRLVGGFMLAAAGLSMWVSNTATAALMLPIGLSVLRMVESDRDAPSDHSGTNSGHHTGAALMLGIAFGANIGGMATLIGSPPNALLAAFMADRWGLEVGFLDWMAVALPVALVLLVAAWWVLCRAAFRVPRQGVAGIGALIASRRAALGPMRQAEAGVAVVFVAVALAWVFRPALDAALPGIALSDPAIAMIGALVLFLLPAGGGSGRALLTWEDTARLPWGVLVLVGGGLSLGEAIGTSGLAADLSGAMAGLAAWPGWLLVVAVAAGAMTLSHVTSNTATAATLIPLASALAVTLDMAPLMLTLPVALAASCAFMLPVATPPNAIVFASGHLSVPEMARAGWRLSAVALVLIAAAVVGMGAWGLLPAGG</sequence>
<keyword evidence="9" id="KW-1185">Reference proteome</keyword>
<evidence type="ECO:0000256" key="3">
    <source>
        <dbReference type="ARBA" id="ARBA00022692"/>
    </source>
</evidence>
<keyword evidence="4 7" id="KW-1133">Transmembrane helix</keyword>
<reference evidence="9" key="1">
    <citation type="submission" date="2017-01" db="EMBL/GenBank/DDBJ databases">
        <authorList>
            <person name="Varghese N."/>
            <person name="Submissions S."/>
        </authorList>
    </citation>
    <scope>NUCLEOTIDE SEQUENCE [LARGE SCALE GENOMIC DNA]</scope>
    <source>
        <strain evidence="9">DSM 18714</strain>
    </source>
</reference>
<keyword evidence="3 7" id="KW-0812">Transmembrane</keyword>
<dbReference type="PROSITE" id="PS01271">
    <property type="entry name" value="NA_SULFATE"/>
    <property type="match status" value="1"/>
</dbReference>
<feature type="transmembrane region" description="Helical" evidence="7">
    <location>
        <begin position="414"/>
        <end position="435"/>
    </location>
</feature>
<dbReference type="NCBIfam" id="TIGR00785">
    <property type="entry name" value="dass"/>
    <property type="match status" value="1"/>
</dbReference>
<evidence type="ECO:0000256" key="2">
    <source>
        <dbReference type="ARBA" id="ARBA00022448"/>
    </source>
</evidence>
<dbReference type="PANTHER" id="PTHR10283">
    <property type="entry name" value="SOLUTE CARRIER FAMILY 13 MEMBER"/>
    <property type="match status" value="1"/>
</dbReference>
<feature type="transmembrane region" description="Helical" evidence="7">
    <location>
        <begin position="386"/>
        <end position="408"/>
    </location>
</feature>
<dbReference type="InterPro" id="IPR001898">
    <property type="entry name" value="SLC13A/DASS"/>
</dbReference>
<evidence type="ECO:0000256" key="1">
    <source>
        <dbReference type="ARBA" id="ARBA00004141"/>
    </source>
</evidence>
<dbReference type="Pfam" id="PF00939">
    <property type="entry name" value="Na_sulph_symp"/>
    <property type="match status" value="1"/>
</dbReference>
<feature type="transmembrane region" description="Helical" evidence="7">
    <location>
        <begin position="265"/>
        <end position="287"/>
    </location>
</feature>
<feature type="transmembrane region" description="Helical" evidence="7">
    <location>
        <begin position="182"/>
        <end position="203"/>
    </location>
</feature>
<dbReference type="GO" id="GO:0005886">
    <property type="term" value="C:plasma membrane"/>
    <property type="evidence" value="ECO:0007669"/>
    <property type="project" value="TreeGrafter"/>
</dbReference>
<feature type="transmembrane region" description="Helical" evidence="7">
    <location>
        <begin position="474"/>
        <end position="498"/>
    </location>
</feature>
<name>A0A1N7JU35_9RHOB</name>
<keyword evidence="5 7" id="KW-0472">Membrane</keyword>
<feature type="transmembrane region" description="Helical" evidence="7">
    <location>
        <begin position="224"/>
        <end position="245"/>
    </location>
</feature>
<dbReference type="EMBL" id="FTOM01000001">
    <property type="protein sequence ID" value="SIS52858.1"/>
    <property type="molecule type" value="Genomic_DNA"/>
</dbReference>
<dbReference type="STRING" id="407234.SAMN05421795_101337"/>
<dbReference type="CDD" id="cd01115">
    <property type="entry name" value="SLC13_permease"/>
    <property type="match status" value="1"/>
</dbReference>
<feature type="transmembrane region" description="Helical" evidence="7">
    <location>
        <begin position="54"/>
        <end position="70"/>
    </location>
</feature>
<dbReference type="AlphaFoldDB" id="A0A1N7JU35"/>
<feature type="transmembrane region" description="Helical" evidence="7">
    <location>
        <begin position="319"/>
        <end position="336"/>
    </location>
</feature>
<dbReference type="PANTHER" id="PTHR10283:SF82">
    <property type="entry name" value="SOLUTE CARRIER FAMILY 13 MEMBER 2"/>
    <property type="match status" value="1"/>
</dbReference>
<feature type="transmembrane region" description="Helical" evidence="7">
    <location>
        <begin position="123"/>
        <end position="141"/>
    </location>
</feature>
<evidence type="ECO:0000256" key="6">
    <source>
        <dbReference type="SAM" id="MobiDB-lite"/>
    </source>
</evidence>
<comment type="subcellular location">
    <subcellularLocation>
        <location evidence="1">Membrane</location>
        <topology evidence="1">Multi-pass membrane protein</topology>
    </subcellularLocation>
</comment>
<proteinExistence type="predicted"/>
<dbReference type="InterPro" id="IPR031312">
    <property type="entry name" value="Na/sul_symport_CS"/>
</dbReference>
<feature type="transmembrane region" description="Helical" evidence="7">
    <location>
        <begin position="510"/>
        <end position="531"/>
    </location>
</feature>
<organism evidence="8 9">
    <name type="scientific">Phaeovulum vinaykumarii</name>
    <dbReference type="NCBI Taxonomy" id="407234"/>
    <lineage>
        <taxon>Bacteria</taxon>
        <taxon>Pseudomonadati</taxon>
        <taxon>Pseudomonadota</taxon>
        <taxon>Alphaproteobacteria</taxon>
        <taxon>Rhodobacterales</taxon>
        <taxon>Paracoccaceae</taxon>
        <taxon>Phaeovulum</taxon>
    </lineage>
</organism>
<feature type="transmembrane region" description="Helical" evidence="7">
    <location>
        <begin position="90"/>
        <end position="111"/>
    </location>
</feature>
<feature type="compositionally biased region" description="Pro residues" evidence="6">
    <location>
        <begin position="22"/>
        <end position="36"/>
    </location>
</feature>
<evidence type="ECO:0000256" key="4">
    <source>
        <dbReference type="ARBA" id="ARBA00022989"/>
    </source>
</evidence>
<dbReference type="GO" id="GO:0015141">
    <property type="term" value="F:succinate transmembrane transporter activity"/>
    <property type="evidence" value="ECO:0007669"/>
    <property type="project" value="UniProtKB-ARBA"/>
</dbReference>